<keyword evidence="3" id="KW-1185">Reference proteome</keyword>
<evidence type="ECO:0000256" key="1">
    <source>
        <dbReference type="SAM" id="SignalP"/>
    </source>
</evidence>
<feature type="signal peptide" evidence="1">
    <location>
        <begin position="1"/>
        <end position="17"/>
    </location>
</feature>
<comment type="caution">
    <text evidence="2">The sequence shown here is derived from an EMBL/GenBank/DDBJ whole genome shotgun (WGS) entry which is preliminary data.</text>
</comment>
<dbReference type="InParanoid" id="A8NPI2"/>
<proteinExistence type="predicted"/>
<gene>
    <name evidence="2" type="ORF">CC1G_11775</name>
</gene>
<dbReference type="RefSeq" id="XP_001835341.1">
    <property type="nucleotide sequence ID" value="XM_001835289.1"/>
</dbReference>
<accession>A8NPI2</accession>
<dbReference type="VEuPathDB" id="FungiDB:CC1G_11775"/>
<dbReference type="Proteomes" id="UP000001861">
    <property type="component" value="Unassembled WGS sequence"/>
</dbReference>
<dbReference type="KEGG" id="cci:CC1G_11775"/>
<protein>
    <submittedName>
        <fullName evidence="2">Uncharacterized protein</fullName>
    </submittedName>
</protein>
<name>A8NPI2_COPC7</name>
<keyword evidence="1" id="KW-0732">Signal</keyword>
<reference evidence="2 3" key="1">
    <citation type="journal article" date="2010" name="Proc. Natl. Acad. Sci. U.S.A.">
        <title>Insights into evolution of multicellular fungi from the assembled chromosomes of the mushroom Coprinopsis cinerea (Coprinus cinereus).</title>
        <authorList>
            <person name="Stajich J.E."/>
            <person name="Wilke S.K."/>
            <person name="Ahren D."/>
            <person name="Au C.H."/>
            <person name="Birren B.W."/>
            <person name="Borodovsky M."/>
            <person name="Burns C."/>
            <person name="Canback B."/>
            <person name="Casselton L.A."/>
            <person name="Cheng C.K."/>
            <person name="Deng J."/>
            <person name="Dietrich F.S."/>
            <person name="Fargo D.C."/>
            <person name="Farman M.L."/>
            <person name="Gathman A.C."/>
            <person name="Goldberg J."/>
            <person name="Guigo R."/>
            <person name="Hoegger P.J."/>
            <person name="Hooker J.B."/>
            <person name="Huggins A."/>
            <person name="James T.Y."/>
            <person name="Kamada T."/>
            <person name="Kilaru S."/>
            <person name="Kodira C."/>
            <person name="Kues U."/>
            <person name="Kupfer D."/>
            <person name="Kwan H.S."/>
            <person name="Lomsadze A."/>
            <person name="Li W."/>
            <person name="Lilly W.W."/>
            <person name="Ma L.J."/>
            <person name="Mackey A.J."/>
            <person name="Manning G."/>
            <person name="Martin F."/>
            <person name="Muraguchi H."/>
            <person name="Natvig D.O."/>
            <person name="Palmerini H."/>
            <person name="Ramesh M.A."/>
            <person name="Rehmeyer C.J."/>
            <person name="Roe B.A."/>
            <person name="Shenoy N."/>
            <person name="Stanke M."/>
            <person name="Ter-Hovhannisyan V."/>
            <person name="Tunlid A."/>
            <person name="Velagapudi R."/>
            <person name="Vision T.J."/>
            <person name="Zeng Q."/>
            <person name="Zolan M.E."/>
            <person name="Pukkila P.J."/>
        </authorList>
    </citation>
    <scope>NUCLEOTIDE SEQUENCE [LARGE SCALE GENOMIC DNA]</scope>
    <source>
        <strain evidence="3">Okayama-7 / 130 / ATCC MYA-4618 / FGSC 9003</strain>
    </source>
</reference>
<organism evidence="2 3">
    <name type="scientific">Coprinopsis cinerea (strain Okayama-7 / 130 / ATCC MYA-4618 / FGSC 9003)</name>
    <name type="common">Inky cap fungus</name>
    <name type="synonym">Hormographiella aspergillata</name>
    <dbReference type="NCBI Taxonomy" id="240176"/>
    <lineage>
        <taxon>Eukaryota</taxon>
        <taxon>Fungi</taxon>
        <taxon>Dikarya</taxon>
        <taxon>Basidiomycota</taxon>
        <taxon>Agaricomycotina</taxon>
        <taxon>Agaricomycetes</taxon>
        <taxon>Agaricomycetidae</taxon>
        <taxon>Agaricales</taxon>
        <taxon>Agaricineae</taxon>
        <taxon>Psathyrellaceae</taxon>
        <taxon>Coprinopsis</taxon>
    </lineage>
</organism>
<evidence type="ECO:0000313" key="2">
    <source>
        <dbReference type="EMBL" id="EAU86467.1"/>
    </source>
</evidence>
<sequence length="214" mass="22588">MIRYTLVLLLPVLGALAHPAPREVDSIVPGPTPIRPPICLQTICPPCPPGATPTSIAPPGKCPICSCAPTSTKPIITSLPTTKPPIVIPRPTITLHRREEDKPTKECPVRPCGCPVGQEPITTPDADGCLGCGCQSVTAPIPTITIPRPTATHPIITSPIIPPGCPKDPCSTWVCIPWDYPTVTHVPGEKCPRCVCVRDPNYPTPIPIPTATAL</sequence>
<dbReference type="EMBL" id="AACS02000012">
    <property type="protein sequence ID" value="EAU86467.1"/>
    <property type="molecule type" value="Genomic_DNA"/>
</dbReference>
<dbReference type="GeneID" id="6011870"/>
<dbReference type="AlphaFoldDB" id="A8NPI2"/>
<evidence type="ECO:0000313" key="3">
    <source>
        <dbReference type="Proteomes" id="UP000001861"/>
    </source>
</evidence>
<feature type="chain" id="PRO_5002726588" evidence="1">
    <location>
        <begin position="18"/>
        <end position="214"/>
    </location>
</feature>